<reference evidence="3 4" key="1">
    <citation type="submission" date="2020-08" db="EMBL/GenBank/DDBJ databases">
        <title>Genomic Encyclopedia of Type Strains, Phase IV (KMG-IV): sequencing the most valuable type-strain genomes for metagenomic binning, comparative biology and taxonomic classification.</title>
        <authorList>
            <person name="Goeker M."/>
        </authorList>
    </citation>
    <scope>NUCLEOTIDE SEQUENCE [LARGE SCALE GENOMIC DNA]</scope>
    <source>
        <strain evidence="3 4">DSM 22336</strain>
    </source>
</reference>
<dbReference type="Pfam" id="PF03808">
    <property type="entry name" value="Glyco_tran_WecG"/>
    <property type="match status" value="1"/>
</dbReference>
<name>A0A841LR56_9HYPH</name>
<comment type="caution">
    <text evidence="3">The sequence shown here is derived from an EMBL/GenBank/DDBJ whole genome shotgun (WGS) entry which is preliminary data.</text>
</comment>
<proteinExistence type="predicted"/>
<evidence type="ECO:0000256" key="2">
    <source>
        <dbReference type="ARBA" id="ARBA00022679"/>
    </source>
</evidence>
<dbReference type="PANTHER" id="PTHR34136">
    <property type="match status" value="1"/>
</dbReference>
<keyword evidence="4" id="KW-1185">Reference proteome</keyword>
<keyword evidence="1" id="KW-0328">Glycosyltransferase</keyword>
<sequence>MSGEKGVGVMNDVPQRDILGIPVVALQWQAALELVAARIHTNHFTKIAWLNAHCANVSQADSDYRQILNDFLILPDGIGVDIASRVLHGRSFPDNLNGTDFVPALLRFIEEPLRVGLLGAKSEEVARACENFKKQTPQHDIQVISDGFFDGTNEQAILEKLAQFRPHILLVAMGVPRQELFIAQAITDAHCVAAFAVGALFDFQAGTAKRAPSWMRQLRMEWLYRLIQEPQRLWRRYLVGNPLFLWHLLKYRLRLKGNNNG</sequence>
<evidence type="ECO:0000313" key="3">
    <source>
        <dbReference type="EMBL" id="MBB6260553.1"/>
    </source>
</evidence>
<dbReference type="PANTHER" id="PTHR34136:SF1">
    <property type="entry name" value="UDP-N-ACETYL-D-MANNOSAMINURONIC ACID TRANSFERASE"/>
    <property type="match status" value="1"/>
</dbReference>
<dbReference type="InterPro" id="IPR004629">
    <property type="entry name" value="WecG_TagA_CpsF"/>
</dbReference>
<dbReference type="CDD" id="cd06533">
    <property type="entry name" value="Glyco_transf_WecG_TagA"/>
    <property type="match status" value="1"/>
</dbReference>
<dbReference type="GO" id="GO:0016758">
    <property type="term" value="F:hexosyltransferase activity"/>
    <property type="evidence" value="ECO:0007669"/>
    <property type="project" value="TreeGrafter"/>
</dbReference>
<evidence type="ECO:0000256" key="1">
    <source>
        <dbReference type="ARBA" id="ARBA00022676"/>
    </source>
</evidence>
<evidence type="ECO:0000313" key="4">
    <source>
        <dbReference type="Proteomes" id="UP000555393"/>
    </source>
</evidence>
<dbReference type="AlphaFoldDB" id="A0A841LR56"/>
<accession>A0A841LR56</accession>
<dbReference type="NCBIfam" id="TIGR00696">
    <property type="entry name" value="wecG_tagA_cpsF"/>
    <property type="match status" value="1"/>
</dbReference>
<gene>
    <name evidence="3" type="ORF">FHS77_001087</name>
</gene>
<protein>
    <submittedName>
        <fullName evidence="3">Exopolysaccharide biosynthesis WecB/TagA/CpsF family protein</fullName>
    </submittedName>
</protein>
<dbReference type="Proteomes" id="UP000555393">
    <property type="component" value="Unassembled WGS sequence"/>
</dbReference>
<dbReference type="EMBL" id="JACIIU010000003">
    <property type="protein sequence ID" value="MBB6260553.1"/>
    <property type="molecule type" value="Genomic_DNA"/>
</dbReference>
<keyword evidence="2" id="KW-0808">Transferase</keyword>
<organism evidence="3 4">
    <name type="scientific">Paenochrobactrum gallinarii</name>
    <dbReference type="NCBI Taxonomy" id="643673"/>
    <lineage>
        <taxon>Bacteria</taxon>
        <taxon>Pseudomonadati</taxon>
        <taxon>Pseudomonadota</taxon>
        <taxon>Alphaproteobacteria</taxon>
        <taxon>Hyphomicrobiales</taxon>
        <taxon>Brucellaceae</taxon>
        <taxon>Paenochrobactrum</taxon>
    </lineage>
</organism>